<dbReference type="OrthoDB" id="215354at2"/>
<gene>
    <name evidence="1" type="ORF">OJF2_18880</name>
</gene>
<name>A0A5B9VZJ7_9BACT</name>
<dbReference type="RefSeq" id="WP_148593221.1">
    <property type="nucleotide sequence ID" value="NZ_CP042997.1"/>
</dbReference>
<evidence type="ECO:0000313" key="1">
    <source>
        <dbReference type="EMBL" id="QEH33387.1"/>
    </source>
</evidence>
<protein>
    <submittedName>
        <fullName evidence="1">Uncharacterized protein</fullName>
    </submittedName>
</protein>
<dbReference type="EMBL" id="CP042997">
    <property type="protein sequence ID" value="QEH33387.1"/>
    <property type="molecule type" value="Genomic_DNA"/>
</dbReference>
<proteinExistence type="predicted"/>
<dbReference type="Proteomes" id="UP000324233">
    <property type="component" value="Chromosome"/>
</dbReference>
<evidence type="ECO:0000313" key="2">
    <source>
        <dbReference type="Proteomes" id="UP000324233"/>
    </source>
</evidence>
<reference evidence="1 2" key="1">
    <citation type="submission" date="2019-08" db="EMBL/GenBank/DDBJ databases">
        <title>Deep-cultivation of Planctomycetes and their phenomic and genomic characterization uncovers novel biology.</title>
        <authorList>
            <person name="Wiegand S."/>
            <person name="Jogler M."/>
            <person name="Boedeker C."/>
            <person name="Pinto D."/>
            <person name="Vollmers J."/>
            <person name="Rivas-Marin E."/>
            <person name="Kohn T."/>
            <person name="Peeters S.H."/>
            <person name="Heuer A."/>
            <person name="Rast P."/>
            <person name="Oberbeckmann S."/>
            <person name="Bunk B."/>
            <person name="Jeske O."/>
            <person name="Meyerdierks A."/>
            <person name="Storesund J.E."/>
            <person name="Kallscheuer N."/>
            <person name="Luecker S."/>
            <person name="Lage O.M."/>
            <person name="Pohl T."/>
            <person name="Merkel B.J."/>
            <person name="Hornburger P."/>
            <person name="Mueller R.-W."/>
            <person name="Bruemmer F."/>
            <person name="Labrenz M."/>
            <person name="Spormann A.M."/>
            <person name="Op den Camp H."/>
            <person name="Overmann J."/>
            <person name="Amann R."/>
            <person name="Jetten M.S.M."/>
            <person name="Mascher T."/>
            <person name="Medema M.H."/>
            <person name="Devos D.P."/>
            <person name="Kaster A.-K."/>
            <person name="Ovreas L."/>
            <person name="Rohde M."/>
            <person name="Galperin M.Y."/>
            <person name="Jogler C."/>
        </authorList>
    </citation>
    <scope>NUCLEOTIDE SEQUENCE [LARGE SCALE GENOMIC DNA]</scope>
    <source>
        <strain evidence="1 2">OJF2</strain>
    </source>
</reference>
<dbReference type="AlphaFoldDB" id="A0A5B9VZJ7"/>
<sequence length="157" mass="18560">MTAARSKPTFSIFPELQRSLQLCGREEANRFKWIRSEQAGYDLGDPAIREWIYLHWNGFLRHAWLEHLQGKVYWLELQETDFGLLQREFQNSPLLNPILDRLIVLKENLDIILWAQEVFTRDQMDEVIDILEALNVNACRLKCEFEPDLQRALFAVA</sequence>
<keyword evidence="2" id="KW-1185">Reference proteome</keyword>
<organism evidence="1 2">
    <name type="scientific">Aquisphaera giovannonii</name>
    <dbReference type="NCBI Taxonomy" id="406548"/>
    <lineage>
        <taxon>Bacteria</taxon>
        <taxon>Pseudomonadati</taxon>
        <taxon>Planctomycetota</taxon>
        <taxon>Planctomycetia</taxon>
        <taxon>Isosphaerales</taxon>
        <taxon>Isosphaeraceae</taxon>
        <taxon>Aquisphaera</taxon>
    </lineage>
</organism>
<dbReference type="KEGG" id="agv:OJF2_18880"/>
<accession>A0A5B9VZJ7</accession>